<evidence type="ECO:0000313" key="2">
    <source>
        <dbReference type="Proteomes" id="UP000515947"/>
    </source>
</evidence>
<sequence>MDLLQFHRMRTAIQGSASPGRDTDLESVEQSLRDLLLRSGVFEDVEVGHTDDPDQLVIALCTFNPLVAEAEVARRLETIWRDRVSYPFWEAHALHVESEHVEFQAASRYSSRGHYVTVHLVAQKAPIPAQRVAVD</sequence>
<name>A0A7G9R7X6_9ACTN</name>
<organism evidence="1 2">
    <name type="scientific">Nocardioides mesophilus</name>
    <dbReference type="NCBI Taxonomy" id="433659"/>
    <lineage>
        <taxon>Bacteria</taxon>
        <taxon>Bacillati</taxon>
        <taxon>Actinomycetota</taxon>
        <taxon>Actinomycetes</taxon>
        <taxon>Propionibacteriales</taxon>
        <taxon>Nocardioidaceae</taxon>
        <taxon>Nocardioides</taxon>
    </lineage>
</organism>
<dbReference type="AlphaFoldDB" id="A0A7G9R7X6"/>
<dbReference type="KEGG" id="nmes:H9L09_14175"/>
<gene>
    <name evidence="1" type="ORF">H9L09_14175</name>
</gene>
<keyword evidence="2" id="KW-1185">Reference proteome</keyword>
<dbReference type="RefSeq" id="WP_187577537.1">
    <property type="nucleotide sequence ID" value="NZ_CP060713.1"/>
</dbReference>
<proteinExistence type="predicted"/>
<reference evidence="1 2" key="1">
    <citation type="submission" date="2020-08" db="EMBL/GenBank/DDBJ databases">
        <title>Genome sequence of Nocardioides mesophilus KACC 16243T.</title>
        <authorList>
            <person name="Hyun D.-W."/>
            <person name="Bae J.-W."/>
        </authorList>
    </citation>
    <scope>NUCLEOTIDE SEQUENCE [LARGE SCALE GENOMIC DNA]</scope>
    <source>
        <strain evidence="1 2">KACC 16243</strain>
    </source>
</reference>
<accession>A0A7G9R7X6</accession>
<dbReference type="Proteomes" id="UP000515947">
    <property type="component" value="Chromosome"/>
</dbReference>
<evidence type="ECO:0000313" key="1">
    <source>
        <dbReference type="EMBL" id="QNN51701.1"/>
    </source>
</evidence>
<protein>
    <submittedName>
        <fullName evidence="1">Uncharacterized protein</fullName>
    </submittedName>
</protein>
<dbReference type="EMBL" id="CP060713">
    <property type="protein sequence ID" value="QNN51701.1"/>
    <property type="molecule type" value="Genomic_DNA"/>
</dbReference>